<keyword evidence="2" id="KW-1185">Reference proteome</keyword>
<organism evidence="1 2">
    <name type="scientific">Anoxybacillus andreesenii</name>
    <dbReference type="NCBI Taxonomy" id="1325932"/>
    <lineage>
        <taxon>Bacteria</taxon>
        <taxon>Bacillati</taxon>
        <taxon>Bacillota</taxon>
        <taxon>Bacilli</taxon>
        <taxon>Bacillales</taxon>
        <taxon>Anoxybacillaceae</taxon>
        <taxon>Anoxybacillus</taxon>
    </lineage>
</organism>
<dbReference type="EMBL" id="JAUSTU010000004">
    <property type="protein sequence ID" value="MDQ0154896.1"/>
    <property type="molecule type" value="Genomic_DNA"/>
</dbReference>
<sequence>MLIYHLREAYENRREQECIRHGKIYVRVWDCHDGRYMATATNGIDYVWNCYATTPELAKELAIFRLKNPGPCGLGRGDFN</sequence>
<evidence type="ECO:0000313" key="1">
    <source>
        <dbReference type="EMBL" id="MDQ0154896.1"/>
    </source>
</evidence>
<dbReference type="Proteomes" id="UP001231362">
    <property type="component" value="Unassembled WGS sequence"/>
</dbReference>
<accession>A0ABT9V1R4</accession>
<proteinExistence type="predicted"/>
<protein>
    <submittedName>
        <fullName evidence="1">Uncharacterized protein</fullName>
    </submittedName>
</protein>
<evidence type="ECO:0000313" key="2">
    <source>
        <dbReference type="Proteomes" id="UP001231362"/>
    </source>
</evidence>
<gene>
    <name evidence="1" type="ORF">J2S07_001200</name>
</gene>
<comment type="caution">
    <text evidence="1">The sequence shown here is derived from an EMBL/GenBank/DDBJ whole genome shotgun (WGS) entry which is preliminary data.</text>
</comment>
<dbReference type="RefSeq" id="WP_307149478.1">
    <property type="nucleotide sequence ID" value="NZ_JAUSTU010000004.1"/>
</dbReference>
<name>A0ABT9V1R4_9BACL</name>
<reference evidence="1 2" key="1">
    <citation type="submission" date="2023-07" db="EMBL/GenBank/DDBJ databases">
        <title>Genomic Encyclopedia of Type Strains, Phase IV (KMG-IV): sequencing the most valuable type-strain genomes for metagenomic binning, comparative biology and taxonomic classification.</title>
        <authorList>
            <person name="Goeker M."/>
        </authorList>
    </citation>
    <scope>NUCLEOTIDE SEQUENCE [LARGE SCALE GENOMIC DNA]</scope>
    <source>
        <strain evidence="1 2">DSM 23948</strain>
    </source>
</reference>